<keyword evidence="11" id="KW-1185">Reference proteome</keyword>
<feature type="transmembrane region" description="Helical" evidence="8">
    <location>
        <begin position="12"/>
        <end position="35"/>
    </location>
</feature>
<feature type="transmembrane region" description="Helical" evidence="8">
    <location>
        <begin position="174"/>
        <end position="195"/>
    </location>
</feature>
<evidence type="ECO:0000256" key="7">
    <source>
        <dbReference type="ARBA" id="ARBA00023136"/>
    </source>
</evidence>
<evidence type="ECO:0000313" key="11">
    <source>
        <dbReference type="Proteomes" id="UP001152876"/>
    </source>
</evidence>
<dbReference type="GO" id="GO:0016763">
    <property type="term" value="F:pentosyltransferase activity"/>
    <property type="evidence" value="ECO:0007669"/>
    <property type="project" value="TreeGrafter"/>
</dbReference>
<dbReference type="RefSeq" id="WP_068167631.1">
    <property type="nucleotide sequence ID" value="NZ_AOGK01000006.1"/>
</dbReference>
<evidence type="ECO:0000256" key="8">
    <source>
        <dbReference type="SAM" id="Phobius"/>
    </source>
</evidence>
<feature type="transmembrane region" description="Helical" evidence="8">
    <location>
        <begin position="342"/>
        <end position="359"/>
    </location>
</feature>
<dbReference type="InterPro" id="IPR050297">
    <property type="entry name" value="LipidA_mod_glycosyltrf_83"/>
</dbReference>
<dbReference type="Pfam" id="PF13231">
    <property type="entry name" value="PMT_2"/>
    <property type="match status" value="1"/>
</dbReference>
<keyword evidence="3" id="KW-0328">Glycosyltransferase</keyword>
<evidence type="ECO:0000313" key="10">
    <source>
        <dbReference type="EMBL" id="MDG5975340.1"/>
    </source>
</evidence>
<dbReference type="OrthoDB" id="8871061at2"/>
<dbReference type="GO" id="GO:0009103">
    <property type="term" value="P:lipopolysaccharide biosynthetic process"/>
    <property type="evidence" value="ECO:0007669"/>
    <property type="project" value="UniProtKB-ARBA"/>
</dbReference>
<feature type="domain" description="Glycosyltransferase RgtA/B/C/D-like" evidence="9">
    <location>
        <begin position="309"/>
        <end position="452"/>
    </location>
</feature>
<feature type="transmembrane region" description="Helical" evidence="8">
    <location>
        <begin position="660"/>
        <end position="677"/>
    </location>
</feature>
<comment type="caution">
    <text evidence="10">The sequence shown here is derived from an EMBL/GenBank/DDBJ whole genome shotgun (WGS) entry which is preliminary data.</text>
</comment>
<keyword evidence="5 8" id="KW-0812">Transmembrane</keyword>
<feature type="transmembrane region" description="Helical" evidence="8">
    <location>
        <begin position="216"/>
        <end position="235"/>
    </location>
</feature>
<evidence type="ECO:0000256" key="1">
    <source>
        <dbReference type="ARBA" id="ARBA00004651"/>
    </source>
</evidence>
<dbReference type="AlphaFoldDB" id="A0A9X4NPL6"/>
<feature type="transmembrane region" description="Helical" evidence="8">
    <location>
        <begin position="395"/>
        <end position="428"/>
    </location>
</feature>
<dbReference type="InterPro" id="IPR038731">
    <property type="entry name" value="RgtA/B/C-like"/>
</dbReference>
<reference evidence="10" key="1">
    <citation type="submission" date="2013-01" db="EMBL/GenBank/DDBJ databases">
        <title>Genome draft of Hydrogenophaga taeniospiralis 2K1.</title>
        <authorList>
            <person name="Gomila M."/>
            <person name="Lalucat J."/>
        </authorList>
    </citation>
    <scope>NUCLEOTIDE SEQUENCE</scope>
    <source>
        <strain evidence="10">CCUG 15921</strain>
    </source>
</reference>
<dbReference type="PANTHER" id="PTHR33908">
    <property type="entry name" value="MANNOSYLTRANSFERASE YKCB-RELATED"/>
    <property type="match status" value="1"/>
</dbReference>
<feature type="transmembrane region" description="Helical" evidence="8">
    <location>
        <begin position="637"/>
        <end position="655"/>
    </location>
</feature>
<protein>
    <recommendedName>
        <fullName evidence="9">Glycosyltransferase RgtA/B/C/D-like domain-containing protein</fullName>
    </recommendedName>
</protein>
<dbReference type="GO" id="GO:0005886">
    <property type="term" value="C:plasma membrane"/>
    <property type="evidence" value="ECO:0007669"/>
    <property type="project" value="UniProtKB-SubCell"/>
</dbReference>
<evidence type="ECO:0000256" key="6">
    <source>
        <dbReference type="ARBA" id="ARBA00022989"/>
    </source>
</evidence>
<dbReference type="PANTHER" id="PTHR33908:SF11">
    <property type="entry name" value="MEMBRANE PROTEIN"/>
    <property type="match status" value="1"/>
</dbReference>
<name>A0A9X4NPL6_9BURK</name>
<dbReference type="EMBL" id="AOGK01000006">
    <property type="protein sequence ID" value="MDG5975340.1"/>
    <property type="molecule type" value="Genomic_DNA"/>
</dbReference>
<comment type="subcellular location">
    <subcellularLocation>
        <location evidence="1">Cell membrane</location>
        <topology evidence="1">Multi-pass membrane protein</topology>
    </subcellularLocation>
</comment>
<evidence type="ECO:0000259" key="9">
    <source>
        <dbReference type="Pfam" id="PF13231"/>
    </source>
</evidence>
<feature type="transmembrane region" description="Helical" evidence="8">
    <location>
        <begin position="440"/>
        <end position="460"/>
    </location>
</feature>
<dbReference type="Proteomes" id="UP001152876">
    <property type="component" value="Unassembled WGS sequence"/>
</dbReference>
<sequence>MRALATAFLRTPTPAFAVLRAFVLGSLVALSFFALENLNKELRLSLSVWTEGRSPLQIYHAFRDQTFDERQVVTRSALNGGWQPHVVEFRGYRDVTLFRIDPMTARGALQLGPVVLTGRWSEVTLRGSDLERALSAWNDLRVTSVDRETLRLEATGPDPHFNLVVPDTLFDPPLARLTAAAALLGAMAGLAWLTLEIVAAFLRRFFPFVYVRARSALMFGWVLPVLVCAGLSYHASDNITDSPVLGDAIQNLLIARNVYQHNTFSIDNSALYARPSNFREPLPPLVVGLYLKALLPAGQHPSFAQLRAGDKTRFVKLSNLIWVFAGLVGVWLLMIRLTRHGVAGLAATLLAYLYFFHAPAYIDSLYTELPTATLLIWCTYALFRAVRKLQARYFAAAGVLMGLLALCKASFFYIGWAALLLLVLVMLFSRRDPKATRWQVLRWGAVAGLCMSLTLAPWMLRNQLQFGYSQVSDRGGLILAGRATLNHMSDEEVLGLLYEKSPQLYRRLVEGTRFAAKPGDFERGGRWQRLNRGVSSFFESDRRAAYEGQPDGVVSFHFKAGAEAKRRLNALRAQGVPHAEQVLDQAMKREAMAMIQADPWRHIWMSGPFLWHGFWSFQKFEIPLIDPDLQEVLVESLNLAAGAALLAAFVFGLFAQRPRLIALTVMPVGLLLFYAFLTHNIPRYSTPAHPLMLVVLVVAAHRSLAWARHRVGRLGLLSAPWGRALRRRAPLVRG</sequence>
<evidence type="ECO:0000256" key="2">
    <source>
        <dbReference type="ARBA" id="ARBA00022475"/>
    </source>
</evidence>
<evidence type="ECO:0000256" key="3">
    <source>
        <dbReference type="ARBA" id="ARBA00022676"/>
    </source>
</evidence>
<proteinExistence type="predicted"/>
<keyword evidence="6 8" id="KW-1133">Transmembrane helix</keyword>
<keyword evidence="4" id="KW-0808">Transferase</keyword>
<gene>
    <name evidence="10" type="ORF">H010_08781</name>
</gene>
<evidence type="ECO:0000256" key="5">
    <source>
        <dbReference type="ARBA" id="ARBA00022692"/>
    </source>
</evidence>
<feature type="transmembrane region" description="Helical" evidence="8">
    <location>
        <begin position="689"/>
        <end position="707"/>
    </location>
</feature>
<organism evidence="10 11">
    <name type="scientific">Hydrogenophaga taeniospiralis CCUG 15921</name>
    <dbReference type="NCBI Taxonomy" id="1281780"/>
    <lineage>
        <taxon>Bacteria</taxon>
        <taxon>Pseudomonadati</taxon>
        <taxon>Pseudomonadota</taxon>
        <taxon>Betaproteobacteria</taxon>
        <taxon>Burkholderiales</taxon>
        <taxon>Comamonadaceae</taxon>
        <taxon>Hydrogenophaga</taxon>
    </lineage>
</organism>
<keyword evidence="7 8" id="KW-0472">Membrane</keyword>
<accession>A0A9X4NPL6</accession>
<keyword evidence="2" id="KW-1003">Cell membrane</keyword>
<evidence type="ECO:0000256" key="4">
    <source>
        <dbReference type="ARBA" id="ARBA00022679"/>
    </source>
</evidence>
<feature type="transmembrane region" description="Helical" evidence="8">
    <location>
        <begin position="317"/>
        <end position="335"/>
    </location>
</feature>